<name>A0ABP3QTQ9_9BACI</name>
<organism evidence="1 2">
    <name type="scientific">Virgibacillus siamensis</name>
    <dbReference type="NCBI Taxonomy" id="480071"/>
    <lineage>
        <taxon>Bacteria</taxon>
        <taxon>Bacillati</taxon>
        <taxon>Bacillota</taxon>
        <taxon>Bacilli</taxon>
        <taxon>Bacillales</taxon>
        <taxon>Bacillaceae</taxon>
        <taxon>Virgibacillus</taxon>
    </lineage>
</organism>
<dbReference type="Proteomes" id="UP001500866">
    <property type="component" value="Unassembled WGS sequence"/>
</dbReference>
<protein>
    <submittedName>
        <fullName evidence="1">Uncharacterized protein</fullName>
    </submittedName>
</protein>
<keyword evidence="2" id="KW-1185">Reference proteome</keyword>
<gene>
    <name evidence="1" type="ORF">GCM10009001_11980</name>
</gene>
<evidence type="ECO:0000313" key="2">
    <source>
        <dbReference type="Proteomes" id="UP001500866"/>
    </source>
</evidence>
<dbReference type="EMBL" id="BAAADS010000008">
    <property type="protein sequence ID" value="GAA0597414.1"/>
    <property type="molecule type" value="Genomic_DNA"/>
</dbReference>
<accession>A0ABP3QTQ9</accession>
<comment type="caution">
    <text evidence="1">The sequence shown here is derived from an EMBL/GenBank/DDBJ whole genome shotgun (WGS) entry which is preliminary data.</text>
</comment>
<proteinExistence type="predicted"/>
<reference evidence="2" key="1">
    <citation type="journal article" date="2019" name="Int. J. Syst. Evol. Microbiol.">
        <title>The Global Catalogue of Microorganisms (GCM) 10K type strain sequencing project: providing services to taxonomists for standard genome sequencing and annotation.</title>
        <authorList>
            <consortium name="The Broad Institute Genomics Platform"/>
            <consortium name="The Broad Institute Genome Sequencing Center for Infectious Disease"/>
            <person name="Wu L."/>
            <person name="Ma J."/>
        </authorList>
    </citation>
    <scope>NUCLEOTIDE SEQUENCE [LARGE SCALE GENOMIC DNA]</scope>
    <source>
        <strain evidence="2">JCM 15395</strain>
    </source>
</reference>
<evidence type="ECO:0000313" key="1">
    <source>
        <dbReference type="EMBL" id="GAA0597414.1"/>
    </source>
</evidence>
<sequence length="78" mass="9560">MYEAFYQINHYGKGDVSIYYSLIKVLYKIAMISDQKIQHKIWNFNYYVVDEIEWDALHELDRQHLMSIYEKLCECCRV</sequence>